<reference evidence="2" key="3">
    <citation type="submission" date="2025-09" db="UniProtKB">
        <authorList>
            <consortium name="Ensembl"/>
        </authorList>
    </citation>
    <scope>IDENTIFICATION</scope>
    <source>
        <strain evidence="2">broiler</strain>
    </source>
</reference>
<sequence>MAPPAGDVSRELQESIRRALGRPRIHLLLRARLETKPRRLEERILVLTAWRLHLFSPTTPAKAEGSLSVLEIRCISATSPTQSSEVQAQVLHAVRRSPALEELILDNVGLNTDFASRLAAALAAHPDPPLRCLELPRGPLGDKGDLHISTAPQNSYCTSAPPVALQAHLYHLKNLLRTCQFLH</sequence>
<dbReference type="SUPFAM" id="SSF52047">
    <property type="entry name" value="RNI-like"/>
    <property type="match status" value="1"/>
</dbReference>
<evidence type="ECO:0000259" key="1">
    <source>
        <dbReference type="Pfam" id="PF17888"/>
    </source>
</evidence>
<dbReference type="Proteomes" id="UP000000539">
    <property type="component" value="Chromosome 1"/>
</dbReference>
<dbReference type="GeneTree" id="ENSGT01070000257286"/>
<dbReference type="Ensembl" id="ENSGALT00010018736.1">
    <property type="protein sequence ID" value="ENSGALP00010010286.1"/>
    <property type="gene ID" value="ENSGALG00010007874.1"/>
</dbReference>
<protein>
    <recommendedName>
        <fullName evidence="1">CARMIL pleckstrin homology domain-containing protein</fullName>
    </recommendedName>
</protein>
<dbReference type="InterPro" id="IPR011993">
    <property type="entry name" value="PH-like_dom_sf"/>
</dbReference>
<reference evidence="2" key="2">
    <citation type="submission" date="2025-08" db="UniProtKB">
        <authorList>
            <consortium name="Ensembl"/>
        </authorList>
    </citation>
    <scope>IDENTIFICATION</scope>
    <source>
        <strain evidence="2">broiler</strain>
    </source>
</reference>
<proteinExistence type="predicted"/>
<organism evidence="2 3">
    <name type="scientific">Gallus gallus</name>
    <name type="common">Chicken</name>
    <dbReference type="NCBI Taxonomy" id="9031"/>
    <lineage>
        <taxon>Eukaryota</taxon>
        <taxon>Metazoa</taxon>
        <taxon>Chordata</taxon>
        <taxon>Craniata</taxon>
        <taxon>Vertebrata</taxon>
        <taxon>Euteleostomi</taxon>
        <taxon>Archelosauria</taxon>
        <taxon>Archosauria</taxon>
        <taxon>Dinosauria</taxon>
        <taxon>Saurischia</taxon>
        <taxon>Theropoda</taxon>
        <taxon>Coelurosauria</taxon>
        <taxon>Aves</taxon>
        <taxon>Neognathae</taxon>
        <taxon>Galloanserae</taxon>
        <taxon>Galliformes</taxon>
        <taxon>Phasianidae</taxon>
        <taxon>Phasianinae</taxon>
        <taxon>Gallus</taxon>
    </lineage>
</organism>
<reference evidence="2" key="1">
    <citation type="submission" date="2020-11" db="EMBL/GenBank/DDBJ databases">
        <title>Gallus gallus (Chicken) genome, bGalGal1, GRCg7b, maternal haplotype autosomes + Z &amp; W.</title>
        <authorList>
            <person name="Warren W."/>
            <person name="Formenti G."/>
            <person name="Fedrigo O."/>
            <person name="Haase B."/>
            <person name="Mountcastle J."/>
            <person name="Balacco J."/>
            <person name="Tracey A."/>
            <person name="Schneider V."/>
            <person name="Okimoto R."/>
            <person name="Cheng H."/>
            <person name="Hawken R."/>
            <person name="Howe K."/>
            <person name="Jarvis E.D."/>
        </authorList>
    </citation>
    <scope>NUCLEOTIDE SEQUENCE [LARGE SCALE GENOMIC DNA]</scope>
    <source>
        <strain evidence="2">Broiler</strain>
    </source>
</reference>
<dbReference type="Gene3D" id="2.30.29.30">
    <property type="entry name" value="Pleckstrin-homology domain (PH domain)/Phosphotyrosine-binding domain (PTB)"/>
    <property type="match status" value="1"/>
</dbReference>
<evidence type="ECO:0000313" key="2">
    <source>
        <dbReference type="Ensembl" id="ENSGALP00010010286.1"/>
    </source>
</evidence>
<dbReference type="AlphaFoldDB" id="A0A8V0XW98"/>
<dbReference type="Pfam" id="PF17888">
    <property type="entry name" value="Carm_PH"/>
    <property type="match status" value="1"/>
</dbReference>
<dbReference type="InterPro" id="IPR041245">
    <property type="entry name" value="CARMIL_PH"/>
</dbReference>
<accession>A0A8V0XW98</accession>
<evidence type="ECO:0000313" key="3">
    <source>
        <dbReference type="Proteomes" id="UP000000539"/>
    </source>
</evidence>
<feature type="domain" description="CARMIL pleckstrin homology" evidence="1">
    <location>
        <begin position="26"/>
        <end position="82"/>
    </location>
</feature>
<keyword evidence="3" id="KW-1185">Reference proteome</keyword>
<name>A0A8V0XW98_CHICK</name>